<reference evidence="3 4" key="1">
    <citation type="submission" date="2021-06" db="EMBL/GenBank/DDBJ databases">
        <title>Actinomycetes sequencing.</title>
        <authorList>
            <person name="Shan Q."/>
        </authorList>
    </citation>
    <scope>NUCLEOTIDE SEQUENCE [LARGE SCALE GENOMIC DNA]</scope>
    <source>
        <strain evidence="3 4">NEAU-G5</strain>
    </source>
</reference>
<evidence type="ECO:0000313" key="3">
    <source>
        <dbReference type="EMBL" id="MBU3061199.1"/>
    </source>
</evidence>
<dbReference type="Pfam" id="PF25023">
    <property type="entry name" value="TEN_YD-shell"/>
    <property type="match status" value="1"/>
</dbReference>
<proteinExistence type="predicted"/>
<dbReference type="Gene3D" id="2.180.10.10">
    <property type="entry name" value="RHS repeat-associated core"/>
    <property type="match status" value="1"/>
</dbReference>
<dbReference type="CDD" id="cd05403">
    <property type="entry name" value="NT_KNTase_like"/>
    <property type="match status" value="1"/>
</dbReference>
<dbReference type="InterPro" id="IPR056823">
    <property type="entry name" value="TEN-like_YD-shell"/>
</dbReference>
<accession>A0ABS6AW06</accession>
<dbReference type="NCBIfam" id="TIGR03696">
    <property type="entry name" value="Rhs_assc_core"/>
    <property type="match status" value="1"/>
</dbReference>
<dbReference type="PRINTS" id="PR00394">
    <property type="entry name" value="RHSPROTEIN"/>
</dbReference>
<keyword evidence="4" id="KW-1185">Reference proteome</keyword>
<dbReference type="RefSeq" id="WP_215916118.1">
    <property type="nucleotide sequence ID" value="NZ_JAHKNI010000002.1"/>
</dbReference>
<dbReference type="PANTHER" id="PTHR32305:SF15">
    <property type="entry name" value="PROTEIN RHSA-RELATED"/>
    <property type="match status" value="1"/>
</dbReference>
<evidence type="ECO:0000256" key="1">
    <source>
        <dbReference type="ARBA" id="ARBA00022737"/>
    </source>
</evidence>
<dbReference type="InterPro" id="IPR022385">
    <property type="entry name" value="Rhs_assc_core"/>
</dbReference>
<dbReference type="Proteomes" id="UP000733379">
    <property type="component" value="Unassembled WGS sequence"/>
</dbReference>
<evidence type="ECO:0000259" key="2">
    <source>
        <dbReference type="Pfam" id="PF25023"/>
    </source>
</evidence>
<name>A0ABS6AW06_9NOCA</name>
<feature type="domain" description="Teneurin-like YD-shell" evidence="2">
    <location>
        <begin position="8"/>
        <end position="86"/>
    </location>
</feature>
<protein>
    <recommendedName>
        <fullName evidence="2">Teneurin-like YD-shell domain-containing protein</fullName>
    </recommendedName>
</protein>
<gene>
    <name evidence="3" type="ORF">KO481_06640</name>
</gene>
<keyword evidence="1" id="KW-0677">Repeat</keyword>
<dbReference type="PANTHER" id="PTHR32305">
    <property type="match status" value="1"/>
</dbReference>
<evidence type="ECO:0000313" key="4">
    <source>
        <dbReference type="Proteomes" id="UP000733379"/>
    </source>
</evidence>
<sequence>MDQSSIDRSFYAIVTDLAGTPTELITSSTGQTVAAAVSNLWGKTSWRGYASTTLRFPGQIYDPETEIHYNHHRYYDPDTGRFTTTDPLGLAPSSNPFTYPHNSTIWSDPLGLTPCKEPTASAGASLENISPSDARRIQNAANSRGVVIHVVGSRAKGTAHAESDWDYVIAGINSRMRSRIQSSLPMGSQELGYGRRIDIFRGKLNETEPHITFYPN</sequence>
<comment type="caution">
    <text evidence="3">The sequence shown here is derived from an EMBL/GenBank/DDBJ whole genome shotgun (WGS) entry which is preliminary data.</text>
</comment>
<organism evidence="3 4">
    <name type="scientific">Nocardia albiluteola</name>
    <dbReference type="NCBI Taxonomy" id="2842303"/>
    <lineage>
        <taxon>Bacteria</taxon>
        <taxon>Bacillati</taxon>
        <taxon>Actinomycetota</taxon>
        <taxon>Actinomycetes</taxon>
        <taxon>Mycobacteriales</taxon>
        <taxon>Nocardiaceae</taxon>
        <taxon>Nocardia</taxon>
    </lineage>
</organism>
<dbReference type="InterPro" id="IPR050708">
    <property type="entry name" value="T6SS_VgrG/RHS"/>
</dbReference>
<dbReference type="EMBL" id="JAHKNI010000002">
    <property type="protein sequence ID" value="MBU3061199.1"/>
    <property type="molecule type" value="Genomic_DNA"/>
</dbReference>